<dbReference type="AlphaFoldDB" id="A0A7W6C7J9"/>
<proteinExistence type="predicted"/>
<keyword evidence="3" id="KW-1185">Reference proteome</keyword>
<accession>A0A7W6C7J9</accession>
<feature type="signal peptide" evidence="1">
    <location>
        <begin position="1"/>
        <end position="19"/>
    </location>
</feature>
<reference evidence="2 3" key="1">
    <citation type="submission" date="2020-08" db="EMBL/GenBank/DDBJ databases">
        <title>Genomic Encyclopedia of Type Strains, Phase IV (KMG-IV): sequencing the most valuable type-strain genomes for metagenomic binning, comparative biology and taxonomic classification.</title>
        <authorList>
            <person name="Goeker M."/>
        </authorList>
    </citation>
    <scope>NUCLEOTIDE SEQUENCE [LARGE SCALE GENOMIC DNA]</scope>
    <source>
        <strain evidence="2 3">DSM 26438</strain>
    </source>
</reference>
<sequence>MKRAVALLAAVFAASAARADGFMPQAKDVRMQTIRKAQGETNWPFVADEGFLSCVPGGGERLVYFVPKGAPGENVFAINLNTNVMAMALINIGRGDAFRPYANFEDLIGRLSPYITMGKRLCDQPAGTVVPESSL</sequence>
<dbReference type="RefSeq" id="WP_183895995.1">
    <property type="nucleotide sequence ID" value="NZ_JACIDV010000005.1"/>
</dbReference>
<evidence type="ECO:0000313" key="2">
    <source>
        <dbReference type="EMBL" id="MBB3946151.1"/>
    </source>
</evidence>
<gene>
    <name evidence="2" type="ORF">GGQ73_002097</name>
</gene>
<feature type="chain" id="PRO_5030813189" evidence="1">
    <location>
        <begin position="20"/>
        <end position="135"/>
    </location>
</feature>
<dbReference type="Proteomes" id="UP000565286">
    <property type="component" value="Unassembled WGS sequence"/>
</dbReference>
<evidence type="ECO:0000313" key="3">
    <source>
        <dbReference type="Proteomes" id="UP000565286"/>
    </source>
</evidence>
<evidence type="ECO:0000256" key="1">
    <source>
        <dbReference type="SAM" id="SignalP"/>
    </source>
</evidence>
<name>A0A7W6C7J9_9HYPH</name>
<comment type="caution">
    <text evidence="2">The sequence shown here is derived from an EMBL/GenBank/DDBJ whole genome shotgun (WGS) entry which is preliminary data.</text>
</comment>
<dbReference type="EMBL" id="JACIDV010000005">
    <property type="protein sequence ID" value="MBB3946151.1"/>
    <property type="molecule type" value="Genomic_DNA"/>
</dbReference>
<organism evidence="2 3">
    <name type="scientific">Rhizobium skierniewicense</name>
    <dbReference type="NCBI Taxonomy" id="984260"/>
    <lineage>
        <taxon>Bacteria</taxon>
        <taxon>Pseudomonadati</taxon>
        <taxon>Pseudomonadota</taxon>
        <taxon>Alphaproteobacteria</taxon>
        <taxon>Hyphomicrobiales</taxon>
        <taxon>Rhizobiaceae</taxon>
        <taxon>Rhizobium/Agrobacterium group</taxon>
        <taxon>Rhizobium</taxon>
    </lineage>
</organism>
<keyword evidence="1" id="KW-0732">Signal</keyword>
<protein>
    <submittedName>
        <fullName evidence="2">Uncharacterized protein</fullName>
    </submittedName>
</protein>